<feature type="transmembrane region" description="Helical" evidence="1">
    <location>
        <begin position="9"/>
        <end position="26"/>
    </location>
</feature>
<feature type="transmembrane region" description="Helical" evidence="1">
    <location>
        <begin position="32"/>
        <end position="50"/>
    </location>
</feature>
<keyword evidence="1" id="KW-0812">Transmembrane</keyword>
<feature type="transmembrane region" description="Helical" evidence="1">
    <location>
        <begin position="57"/>
        <end position="80"/>
    </location>
</feature>
<dbReference type="RefSeq" id="WP_109674817.1">
    <property type="nucleotide sequence ID" value="NZ_QGDT01000006.1"/>
</dbReference>
<keyword evidence="1" id="KW-1133">Transmembrane helix</keyword>
<name>A0A316AJX9_9BACT</name>
<comment type="caution">
    <text evidence="2">The sequence shown here is derived from an EMBL/GenBank/DDBJ whole genome shotgun (WGS) entry which is preliminary data.</text>
</comment>
<dbReference type="OrthoDB" id="935503at2"/>
<reference evidence="2 3" key="1">
    <citation type="submission" date="2018-03" db="EMBL/GenBank/DDBJ databases">
        <title>Genomic Encyclopedia of Archaeal and Bacterial Type Strains, Phase II (KMG-II): from individual species to whole genera.</title>
        <authorList>
            <person name="Goeker M."/>
        </authorList>
    </citation>
    <scope>NUCLEOTIDE SEQUENCE [LARGE SCALE GENOMIC DNA]</scope>
    <source>
        <strain evidence="2 3">DSM 100346</strain>
    </source>
</reference>
<protein>
    <recommendedName>
        <fullName evidence="4">TIGR04086 family membrane protein</fullName>
    </recommendedName>
</protein>
<proteinExistence type="predicted"/>
<evidence type="ECO:0000256" key="1">
    <source>
        <dbReference type="SAM" id="Phobius"/>
    </source>
</evidence>
<evidence type="ECO:0000313" key="3">
    <source>
        <dbReference type="Proteomes" id="UP000245880"/>
    </source>
</evidence>
<evidence type="ECO:0000313" key="2">
    <source>
        <dbReference type="EMBL" id="PWJ57658.1"/>
    </source>
</evidence>
<keyword evidence="1" id="KW-0472">Membrane</keyword>
<dbReference type="Proteomes" id="UP000245880">
    <property type="component" value="Unassembled WGS sequence"/>
</dbReference>
<gene>
    <name evidence="2" type="ORF">CLV98_106130</name>
</gene>
<feature type="transmembrane region" description="Helical" evidence="1">
    <location>
        <begin position="86"/>
        <end position="108"/>
    </location>
</feature>
<organism evidence="2 3">
    <name type="scientific">Dyadobacter jejuensis</name>
    <dbReference type="NCBI Taxonomy" id="1082580"/>
    <lineage>
        <taxon>Bacteria</taxon>
        <taxon>Pseudomonadati</taxon>
        <taxon>Bacteroidota</taxon>
        <taxon>Cytophagia</taxon>
        <taxon>Cytophagales</taxon>
        <taxon>Spirosomataceae</taxon>
        <taxon>Dyadobacter</taxon>
    </lineage>
</organism>
<keyword evidence="3" id="KW-1185">Reference proteome</keyword>
<evidence type="ECO:0008006" key="4">
    <source>
        <dbReference type="Google" id="ProtNLM"/>
    </source>
</evidence>
<dbReference type="AlphaFoldDB" id="A0A316AJX9"/>
<sequence>MNNTRSSTLIRHLPIAILFGAVNTLISFYSEGIHLPFMINLVLSISLGWLEPRKGWILALAMGASTLISFFILTSTEILLPQRGDIARFAVYLGCSLPLVGSYMGGFFNRAIKNG</sequence>
<accession>A0A316AJX9</accession>
<dbReference type="EMBL" id="QGDT01000006">
    <property type="protein sequence ID" value="PWJ57658.1"/>
    <property type="molecule type" value="Genomic_DNA"/>
</dbReference>